<feature type="transmembrane region" description="Helical" evidence="1">
    <location>
        <begin position="21"/>
        <end position="41"/>
    </location>
</feature>
<feature type="transmembrane region" description="Helical" evidence="1">
    <location>
        <begin position="166"/>
        <end position="187"/>
    </location>
</feature>
<dbReference type="RefSeq" id="WP_127484507.1">
    <property type="nucleotide sequence ID" value="NZ_CP022572.1"/>
</dbReference>
<sequence>MIKGQLYLEWLKHRRKVSATMLIVVLLGIGLTTVSYISHFHSISDFIMMYLYGWMVVLPFLAVIPLFINLEQDLRNRHIWLYTEASLKQLLLAKVLFISLVCMGFIVIFSLTGFILELCMRGGSVLSALVLFVTLSLMTLYKIIVLQFLFLLLWAIFQAVTVLSQAAGVFVMPISYAVIVILCLNFYDVLKVGGVPIHLQGIMIGPEYEPLGLFYLDKFYMGEISAGLFLIVISCLLSARFLQKKVGV</sequence>
<name>A0A3Q9QT29_9BACI</name>
<dbReference type="Proteomes" id="UP000282892">
    <property type="component" value="Chromosome"/>
</dbReference>
<evidence type="ECO:0000256" key="1">
    <source>
        <dbReference type="SAM" id="Phobius"/>
    </source>
</evidence>
<gene>
    <name evidence="2" type="ORF">CHR53_01250</name>
</gene>
<evidence type="ECO:0000313" key="3">
    <source>
        <dbReference type="Proteomes" id="UP000282892"/>
    </source>
</evidence>
<feature type="transmembrane region" description="Helical" evidence="1">
    <location>
        <begin position="219"/>
        <end position="242"/>
    </location>
</feature>
<dbReference type="STRING" id="1193713.GCA_001636315_02805"/>
<proteinExistence type="predicted"/>
<feature type="transmembrane region" description="Helical" evidence="1">
    <location>
        <begin position="47"/>
        <end position="70"/>
    </location>
</feature>
<protein>
    <submittedName>
        <fullName evidence="2">Uncharacterized protein</fullName>
    </submittedName>
</protein>
<keyword evidence="3" id="KW-1185">Reference proteome</keyword>
<evidence type="ECO:0000313" key="2">
    <source>
        <dbReference type="EMBL" id="AZU60008.1"/>
    </source>
</evidence>
<keyword evidence="1" id="KW-0472">Membrane</keyword>
<reference evidence="2 3" key="1">
    <citation type="submission" date="2017-07" db="EMBL/GenBank/DDBJ databases">
        <title>The complete genome sequence of Bacillus mesonae strain H20-5, an efficient strain improving plant abiotic stress resistance.</title>
        <authorList>
            <person name="Kim S.Y."/>
            <person name="Song H."/>
            <person name="Sang M.K."/>
            <person name="Weon H.-Y."/>
            <person name="Song J."/>
        </authorList>
    </citation>
    <scope>NUCLEOTIDE SEQUENCE [LARGE SCALE GENOMIC DNA]</scope>
    <source>
        <strain evidence="2 3">H20-5</strain>
    </source>
</reference>
<organism evidence="2 3">
    <name type="scientific">Neobacillus mesonae</name>
    <dbReference type="NCBI Taxonomy" id="1193713"/>
    <lineage>
        <taxon>Bacteria</taxon>
        <taxon>Bacillati</taxon>
        <taxon>Bacillota</taxon>
        <taxon>Bacilli</taxon>
        <taxon>Bacillales</taxon>
        <taxon>Bacillaceae</taxon>
        <taxon>Neobacillus</taxon>
    </lineage>
</organism>
<dbReference type="EMBL" id="CP022572">
    <property type="protein sequence ID" value="AZU60008.1"/>
    <property type="molecule type" value="Genomic_DNA"/>
</dbReference>
<dbReference type="OrthoDB" id="2941704at2"/>
<dbReference type="AlphaFoldDB" id="A0A3Q9QT29"/>
<keyword evidence="1" id="KW-1133">Transmembrane helix</keyword>
<dbReference type="KEGG" id="nmk:CHR53_01250"/>
<keyword evidence="1" id="KW-0812">Transmembrane</keyword>
<feature type="transmembrane region" description="Helical" evidence="1">
    <location>
        <begin position="91"/>
        <end position="116"/>
    </location>
</feature>
<accession>A0A3Q9QT29</accession>
<feature type="transmembrane region" description="Helical" evidence="1">
    <location>
        <begin position="128"/>
        <end position="154"/>
    </location>
</feature>